<dbReference type="InterPro" id="IPR050090">
    <property type="entry name" value="Tyrosine_recombinase_XerCD"/>
</dbReference>
<dbReference type="InterPro" id="IPR004107">
    <property type="entry name" value="Integrase_SAM-like_N"/>
</dbReference>
<protein>
    <recommendedName>
        <fullName evidence="13">Integrase</fullName>
    </recommendedName>
</protein>
<dbReference type="Pfam" id="PF00589">
    <property type="entry name" value="Phage_integrase"/>
    <property type="match status" value="1"/>
</dbReference>
<dbReference type="InterPro" id="IPR010998">
    <property type="entry name" value="Integrase_recombinase_N"/>
</dbReference>
<keyword evidence="4" id="KW-0159">Chromosome partition</keyword>
<dbReference type="CDD" id="cd00397">
    <property type="entry name" value="DNA_BRE_C"/>
    <property type="match status" value="1"/>
</dbReference>
<dbReference type="InterPro" id="IPR002104">
    <property type="entry name" value="Integrase_catalytic"/>
</dbReference>
<dbReference type="Proteomes" id="UP001470230">
    <property type="component" value="Unassembled WGS sequence"/>
</dbReference>
<dbReference type="Gene3D" id="1.10.150.130">
    <property type="match status" value="1"/>
</dbReference>
<name>A0ABR2GKB5_9EUKA</name>
<evidence type="ECO:0000313" key="12">
    <source>
        <dbReference type="Proteomes" id="UP001470230"/>
    </source>
</evidence>
<evidence type="ECO:0000256" key="7">
    <source>
        <dbReference type="ARBA" id="ARBA00023172"/>
    </source>
</evidence>
<keyword evidence="2" id="KW-0963">Cytoplasm</keyword>
<reference evidence="11 12" key="1">
    <citation type="submission" date="2024-04" db="EMBL/GenBank/DDBJ databases">
        <title>Tritrichomonas musculus Genome.</title>
        <authorList>
            <person name="Alves-Ferreira E."/>
            <person name="Grigg M."/>
            <person name="Lorenzi H."/>
            <person name="Galac M."/>
        </authorList>
    </citation>
    <scope>NUCLEOTIDE SEQUENCE [LARGE SCALE GENOMIC DNA]</scope>
    <source>
        <strain evidence="11 12">EAF2021</strain>
    </source>
</reference>
<evidence type="ECO:0000256" key="5">
    <source>
        <dbReference type="ARBA" id="ARBA00022908"/>
    </source>
</evidence>
<evidence type="ECO:0000259" key="9">
    <source>
        <dbReference type="PROSITE" id="PS51898"/>
    </source>
</evidence>
<dbReference type="Gene3D" id="1.10.443.10">
    <property type="entry name" value="Intergrase catalytic core"/>
    <property type="match status" value="1"/>
</dbReference>
<evidence type="ECO:0000256" key="2">
    <source>
        <dbReference type="ARBA" id="ARBA00022490"/>
    </source>
</evidence>
<keyword evidence="6" id="KW-0238">DNA-binding</keyword>
<evidence type="ECO:0000256" key="3">
    <source>
        <dbReference type="ARBA" id="ARBA00022618"/>
    </source>
</evidence>
<dbReference type="InterPro" id="IPR011010">
    <property type="entry name" value="DNA_brk_join_enz"/>
</dbReference>
<dbReference type="EMBL" id="JAPFFF010000421">
    <property type="protein sequence ID" value="KAK8834374.1"/>
    <property type="molecule type" value="Genomic_DNA"/>
</dbReference>
<keyword evidence="12" id="KW-1185">Reference proteome</keyword>
<organism evidence="11 12">
    <name type="scientific">Tritrichomonas musculus</name>
    <dbReference type="NCBI Taxonomy" id="1915356"/>
    <lineage>
        <taxon>Eukaryota</taxon>
        <taxon>Metamonada</taxon>
        <taxon>Parabasalia</taxon>
        <taxon>Tritrichomonadida</taxon>
        <taxon>Tritrichomonadidae</taxon>
        <taxon>Tritrichomonas</taxon>
    </lineage>
</organism>
<dbReference type="PROSITE" id="PS51900">
    <property type="entry name" value="CB"/>
    <property type="match status" value="1"/>
</dbReference>
<dbReference type="Pfam" id="PF02899">
    <property type="entry name" value="Phage_int_SAM_1"/>
    <property type="match status" value="1"/>
</dbReference>
<accession>A0ABR2GKB5</accession>
<keyword evidence="5" id="KW-0229">DNA integration</keyword>
<dbReference type="InterPro" id="IPR013762">
    <property type="entry name" value="Integrase-like_cat_sf"/>
</dbReference>
<dbReference type="SUPFAM" id="SSF56349">
    <property type="entry name" value="DNA breaking-rejoining enzymes"/>
    <property type="match status" value="1"/>
</dbReference>
<keyword evidence="3" id="KW-0132">Cell division</keyword>
<evidence type="ECO:0000256" key="8">
    <source>
        <dbReference type="ARBA" id="ARBA00023306"/>
    </source>
</evidence>
<evidence type="ECO:0000313" key="11">
    <source>
        <dbReference type="EMBL" id="KAK8834374.1"/>
    </source>
</evidence>
<dbReference type="PANTHER" id="PTHR30349">
    <property type="entry name" value="PHAGE INTEGRASE-RELATED"/>
    <property type="match status" value="1"/>
</dbReference>
<evidence type="ECO:0000256" key="1">
    <source>
        <dbReference type="ARBA" id="ARBA00004496"/>
    </source>
</evidence>
<dbReference type="PANTHER" id="PTHR30349:SF77">
    <property type="entry name" value="TYROSINE RECOMBINASE XERC"/>
    <property type="match status" value="1"/>
</dbReference>
<feature type="domain" description="Tyr recombinase" evidence="9">
    <location>
        <begin position="132"/>
        <end position="310"/>
    </location>
</feature>
<evidence type="ECO:0000259" key="10">
    <source>
        <dbReference type="PROSITE" id="PS51900"/>
    </source>
</evidence>
<sequence length="313" mass="36740">MPKVFWMKKKELTEEEIREKEVKSLAEKNIEKFKSYMLEKSYSQNTINSYAKELELFSRWNENSCQELGVILREDVLKYKNFLQSKLRQSAKTVNHKLSALKKYNEYLIANGKMDSFVIIGKDMTKLQKSYLNPSDIEKEEVVKFLNDIKQSGNLRDYAMAYLMAITGMRVQEMASIQMKDIDFDKYEVTIVKGKGNKQRTVFLNSEAVKAIKKYINKERCKPEYKNHFNSPYLFITRKSDKLSTSGVNIIFKKFNEKIHPHKLRHWFCSNGVKNNMRIEEVAYIAGHASLNTTALYIHPSKEDMKKSLNNFI</sequence>
<feature type="domain" description="Core-binding (CB)" evidence="10">
    <location>
        <begin position="20"/>
        <end position="109"/>
    </location>
</feature>
<evidence type="ECO:0008006" key="13">
    <source>
        <dbReference type="Google" id="ProtNLM"/>
    </source>
</evidence>
<comment type="caution">
    <text evidence="11">The sequence shown here is derived from an EMBL/GenBank/DDBJ whole genome shotgun (WGS) entry which is preliminary data.</text>
</comment>
<dbReference type="PROSITE" id="PS51898">
    <property type="entry name" value="TYR_RECOMBINASE"/>
    <property type="match status" value="1"/>
</dbReference>
<dbReference type="InterPro" id="IPR044068">
    <property type="entry name" value="CB"/>
</dbReference>
<keyword evidence="8" id="KW-0131">Cell cycle</keyword>
<comment type="subcellular location">
    <subcellularLocation>
        <location evidence="1">Cytoplasm</location>
    </subcellularLocation>
</comment>
<evidence type="ECO:0000256" key="6">
    <source>
        <dbReference type="ARBA" id="ARBA00023125"/>
    </source>
</evidence>
<keyword evidence="7" id="KW-0233">DNA recombination</keyword>
<evidence type="ECO:0000256" key="4">
    <source>
        <dbReference type="ARBA" id="ARBA00022829"/>
    </source>
</evidence>
<proteinExistence type="predicted"/>
<gene>
    <name evidence="11" type="ORF">M9Y10_031338</name>
</gene>